<dbReference type="PROSITE" id="PS01023">
    <property type="entry name" value="PTR2_2"/>
    <property type="match status" value="1"/>
</dbReference>
<feature type="transmembrane region" description="Helical" evidence="9">
    <location>
        <begin position="154"/>
        <end position="178"/>
    </location>
</feature>
<feature type="transmembrane region" description="Helical" evidence="9">
    <location>
        <begin position="308"/>
        <end position="329"/>
    </location>
</feature>
<feature type="transmembrane region" description="Helical" evidence="9">
    <location>
        <begin position="341"/>
        <end position="359"/>
    </location>
</feature>
<accession>A0ABU3E0E2</accession>
<keyword evidence="4 8" id="KW-0812">Transmembrane</keyword>
<keyword evidence="3" id="KW-1003">Cell membrane</keyword>
<evidence type="ECO:0000313" key="11">
    <source>
        <dbReference type="EMBL" id="MDT0689395.1"/>
    </source>
</evidence>
<reference evidence="11 12" key="1">
    <citation type="submission" date="2023-09" db="EMBL/GenBank/DDBJ databases">
        <authorList>
            <person name="Rey-Velasco X."/>
        </authorList>
    </citation>
    <scope>NUCLEOTIDE SEQUENCE [LARGE SCALE GENOMIC DNA]</scope>
    <source>
        <strain evidence="11 12">F188</strain>
    </source>
</reference>
<dbReference type="PANTHER" id="PTHR23517:SF15">
    <property type="entry name" value="PROTON-DEPENDENT OLIGOPEPTIDE FAMILY TRANSPORT PROTEIN"/>
    <property type="match status" value="1"/>
</dbReference>
<evidence type="ECO:0000256" key="3">
    <source>
        <dbReference type="ARBA" id="ARBA00022475"/>
    </source>
</evidence>
<comment type="subcellular location">
    <subcellularLocation>
        <location evidence="1">Cell membrane</location>
        <topology evidence="1">Multi-pass membrane protein</topology>
    </subcellularLocation>
    <subcellularLocation>
        <location evidence="8">Membrane</location>
        <topology evidence="8">Multi-pass membrane protein</topology>
    </subcellularLocation>
</comment>
<feature type="domain" description="Major facilitator superfamily (MFS) profile" evidence="10">
    <location>
        <begin position="24"/>
        <end position="530"/>
    </location>
</feature>
<keyword evidence="2 8" id="KW-0813">Transport</keyword>
<dbReference type="Gene3D" id="1.20.1250.20">
    <property type="entry name" value="MFS general substrate transporter like domains"/>
    <property type="match status" value="3"/>
</dbReference>
<dbReference type="InterPro" id="IPR050171">
    <property type="entry name" value="MFS_Transporters"/>
</dbReference>
<evidence type="ECO:0000259" key="10">
    <source>
        <dbReference type="PROSITE" id="PS50850"/>
    </source>
</evidence>
<name>A0ABU3E0E2_9FLAO</name>
<evidence type="ECO:0000256" key="4">
    <source>
        <dbReference type="ARBA" id="ARBA00022692"/>
    </source>
</evidence>
<sequence length="538" mass="59749">MEFKFGGSEQNQRTVLGHPAGLFILFFTEMWERFSYYGMRALLVLFLVASIMDEGWGWERADALLLYAWYTGLVYVTPIFGGLIADKVTGYRNAIVIGAFLMTLGHASMALEVFTDIFFFIGLGLLIIGNGLFKPNISSIVGQLYLNQGKEKDAGYTIFYMGINAGAFLGILLCGYIGESVGWHWGFGLAGIFMFFGMLQFYYAQGIFGRIGLRPDKMDGYVDQRTITGEVKDETGGRIKDKTYEEAKPAEEESPKVTSDRLIVISVLAFFTIFFWWAFEQAGGSMTIFAADYTDRVLVGGGALTFKIFNTLLTIIPLMIITWVLIMLFRQTFKNFPLASYALGASFVIIWGIVIWMLMRQFEEESPEVPASWFGILNSFFIIAFAPLFSKIWQSRFNPTGPVKFAIGLILLGIGFAILSYGSMGIPVGAKTASVSMIFLVLAYLFHTLGELCVSPVGLSYVSKLAPVKLVGLMFGVWFVANFIANLLAGVTGSYIDPIVEEYGMTTFFLIFTLVPIGAGIVMLLLNKTLIKKMHGIR</sequence>
<feature type="transmembrane region" description="Helical" evidence="9">
    <location>
        <begin position="436"/>
        <end position="459"/>
    </location>
</feature>
<dbReference type="SUPFAM" id="SSF103473">
    <property type="entry name" value="MFS general substrate transporter"/>
    <property type="match status" value="1"/>
</dbReference>
<feature type="transmembrane region" description="Helical" evidence="9">
    <location>
        <begin position="262"/>
        <end position="279"/>
    </location>
</feature>
<gene>
    <name evidence="11" type="ORF">RM549_06335</name>
</gene>
<organism evidence="11 12">
    <name type="scientific">Autumnicola patrickiae</name>
    <dbReference type="NCBI Taxonomy" id="3075591"/>
    <lineage>
        <taxon>Bacteria</taxon>
        <taxon>Pseudomonadati</taxon>
        <taxon>Bacteroidota</taxon>
        <taxon>Flavobacteriia</taxon>
        <taxon>Flavobacteriales</taxon>
        <taxon>Flavobacteriaceae</taxon>
        <taxon>Autumnicola</taxon>
    </lineage>
</organism>
<dbReference type="InterPro" id="IPR005279">
    <property type="entry name" value="Dipep/tripep_permease"/>
</dbReference>
<keyword evidence="5" id="KW-0571">Peptide transport</keyword>
<dbReference type="EMBL" id="JAVRHM010000005">
    <property type="protein sequence ID" value="MDT0689395.1"/>
    <property type="molecule type" value="Genomic_DNA"/>
</dbReference>
<feature type="transmembrane region" description="Helical" evidence="9">
    <location>
        <begin position="405"/>
        <end position="424"/>
    </location>
</feature>
<dbReference type="NCBIfam" id="TIGR00924">
    <property type="entry name" value="yjdL_sub1_fam"/>
    <property type="match status" value="1"/>
</dbReference>
<dbReference type="RefSeq" id="WP_311682905.1">
    <property type="nucleotide sequence ID" value="NZ_JAVRHM010000005.1"/>
</dbReference>
<evidence type="ECO:0000256" key="7">
    <source>
        <dbReference type="ARBA" id="ARBA00023136"/>
    </source>
</evidence>
<evidence type="ECO:0000256" key="1">
    <source>
        <dbReference type="ARBA" id="ARBA00004651"/>
    </source>
</evidence>
<dbReference type="InterPro" id="IPR020846">
    <property type="entry name" value="MFS_dom"/>
</dbReference>
<dbReference type="PANTHER" id="PTHR23517">
    <property type="entry name" value="RESISTANCE PROTEIN MDTM, PUTATIVE-RELATED-RELATED"/>
    <property type="match status" value="1"/>
</dbReference>
<dbReference type="InterPro" id="IPR018456">
    <property type="entry name" value="PTR2_symporter_CS"/>
</dbReference>
<evidence type="ECO:0000313" key="12">
    <source>
        <dbReference type="Proteomes" id="UP001261624"/>
    </source>
</evidence>
<evidence type="ECO:0000256" key="8">
    <source>
        <dbReference type="RuleBase" id="RU003755"/>
    </source>
</evidence>
<protein>
    <submittedName>
        <fullName evidence="11">Peptide MFS transporter</fullName>
    </submittedName>
</protein>
<keyword evidence="5" id="KW-0653">Protein transport</keyword>
<dbReference type="Pfam" id="PF00854">
    <property type="entry name" value="PTR2"/>
    <property type="match status" value="2"/>
</dbReference>
<comment type="caution">
    <text evidence="11">The sequence shown here is derived from an EMBL/GenBank/DDBJ whole genome shotgun (WGS) entry which is preliminary data.</text>
</comment>
<feature type="transmembrane region" description="Helical" evidence="9">
    <location>
        <begin position="508"/>
        <end position="526"/>
    </location>
</feature>
<evidence type="ECO:0000256" key="6">
    <source>
        <dbReference type="ARBA" id="ARBA00022989"/>
    </source>
</evidence>
<feature type="transmembrane region" description="Helical" evidence="9">
    <location>
        <begin position="64"/>
        <end position="84"/>
    </location>
</feature>
<keyword evidence="6 9" id="KW-1133">Transmembrane helix</keyword>
<feature type="transmembrane region" description="Helical" evidence="9">
    <location>
        <begin position="184"/>
        <end position="204"/>
    </location>
</feature>
<evidence type="ECO:0000256" key="9">
    <source>
        <dbReference type="SAM" id="Phobius"/>
    </source>
</evidence>
<dbReference type="PROSITE" id="PS50850">
    <property type="entry name" value="MFS"/>
    <property type="match status" value="1"/>
</dbReference>
<keyword evidence="12" id="KW-1185">Reference proteome</keyword>
<feature type="transmembrane region" description="Helical" evidence="9">
    <location>
        <begin position="117"/>
        <end position="133"/>
    </location>
</feature>
<dbReference type="Proteomes" id="UP001261624">
    <property type="component" value="Unassembled WGS sequence"/>
</dbReference>
<dbReference type="InterPro" id="IPR036259">
    <property type="entry name" value="MFS_trans_sf"/>
</dbReference>
<evidence type="ECO:0000256" key="2">
    <source>
        <dbReference type="ARBA" id="ARBA00022448"/>
    </source>
</evidence>
<proteinExistence type="inferred from homology"/>
<feature type="transmembrane region" description="Helical" evidence="9">
    <location>
        <begin position="471"/>
        <end position="496"/>
    </location>
</feature>
<comment type="similarity">
    <text evidence="8">Belongs to the major facilitator superfamily. Proton-dependent oligopeptide transporter (POT/PTR) (TC 2.A.17) family.</text>
</comment>
<evidence type="ECO:0000256" key="5">
    <source>
        <dbReference type="ARBA" id="ARBA00022856"/>
    </source>
</evidence>
<feature type="transmembrane region" description="Helical" evidence="9">
    <location>
        <begin position="371"/>
        <end position="393"/>
    </location>
</feature>
<dbReference type="CDD" id="cd17346">
    <property type="entry name" value="MFS_DtpA_like"/>
    <property type="match status" value="1"/>
</dbReference>
<feature type="transmembrane region" description="Helical" evidence="9">
    <location>
        <begin position="34"/>
        <end position="52"/>
    </location>
</feature>
<keyword evidence="7 9" id="KW-0472">Membrane</keyword>
<dbReference type="InterPro" id="IPR000109">
    <property type="entry name" value="POT_fam"/>
</dbReference>